<dbReference type="AlphaFoldDB" id="A0AAD9Q8I6"/>
<dbReference type="PANTHER" id="PTHR16262:SF2">
    <property type="entry name" value="PEROXISOME ASSEMBLY PROTEIN 26"/>
    <property type="match status" value="1"/>
</dbReference>
<proteinExistence type="predicted"/>
<dbReference type="Proteomes" id="UP001249851">
    <property type="component" value="Unassembled WGS sequence"/>
</dbReference>
<dbReference type="EMBL" id="JARQWQ010000057">
    <property type="protein sequence ID" value="KAK2556300.1"/>
    <property type="molecule type" value="Genomic_DNA"/>
</dbReference>
<evidence type="ECO:0000256" key="1">
    <source>
        <dbReference type="SAM" id="Phobius"/>
    </source>
</evidence>
<reference evidence="2" key="1">
    <citation type="journal article" date="2023" name="G3 (Bethesda)">
        <title>Whole genome assembly and annotation of the endangered Caribbean coral Acropora cervicornis.</title>
        <authorList>
            <person name="Selwyn J.D."/>
            <person name="Vollmer S.V."/>
        </authorList>
    </citation>
    <scope>NUCLEOTIDE SEQUENCE</scope>
    <source>
        <strain evidence="2">K2</strain>
    </source>
</reference>
<dbReference type="GO" id="GO:0044877">
    <property type="term" value="F:protein-containing complex binding"/>
    <property type="evidence" value="ECO:0007669"/>
    <property type="project" value="InterPro"/>
</dbReference>
<protein>
    <submittedName>
        <fullName evidence="2">Peroxisome assembly protein 26</fullName>
    </submittedName>
</protein>
<sequence>MNNRRQRNFDDISYLHRKAKSLFVLRCFEEAADICKEALEVNENGERLLKDYTPFVVIAIQAYAEINQCKKAVEFAIRAFGDPQRFSPEVIELCICLLLKAAEYSRADELAERWLSCEENFLHHKYLKITELYVKHVLLPQGLHRRIDNFLEGNEALTLQQKQEMVISLKMLSEKLECHSQPVKTNSFEAPAQHIDAREKQVIGSRTVRARLFAVVRSFQRLLSLNLTYHHWRKSIIIVRILILAFFVYTLVFAAGVAHGSGISVLWQAVLAAWRALFHPYHLT</sequence>
<dbReference type="GO" id="GO:0016558">
    <property type="term" value="P:protein import into peroxisome matrix"/>
    <property type="evidence" value="ECO:0007669"/>
    <property type="project" value="TreeGrafter"/>
</dbReference>
<comment type="caution">
    <text evidence="2">The sequence shown here is derived from an EMBL/GenBank/DDBJ whole genome shotgun (WGS) entry which is preliminary data.</text>
</comment>
<keyword evidence="3" id="KW-1185">Reference proteome</keyword>
<dbReference type="GO" id="GO:0051117">
    <property type="term" value="F:ATPase binding"/>
    <property type="evidence" value="ECO:0007669"/>
    <property type="project" value="TreeGrafter"/>
</dbReference>
<keyword evidence="1" id="KW-1133">Transmembrane helix</keyword>
<evidence type="ECO:0000313" key="3">
    <source>
        <dbReference type="Proteomes" id="UP001249851"/>
    </source>
</evidence>
<feature type="transmembrane region" description="Helical" evidence="1">
    <location>
        <begin position="237"/>
        <end position="259"/>
    </location>
</feature>
<dbReference type="GO" id="GO:0005778">
    <property type="term" value="C:peroxisomal membrane"/>
    <property type="evidence" value="ECO:0007669"/>
    <property type="project" value="InterPro"/>
</dbReference>
<dbReference type="PANTHER" id="PTHR16262">
    <property type="entry name" value="PEROXISOME ASSEMBLY PROTEIN 26"/>
    <property type="match status" value="1"/>
</dbReference>
<gene>
    <name evidence="2" type="ORF">P5673_021954</name>
</gene>
<name>A0AAD9Q8I6_ACRCE</name>
<organism evidence="2 3">
    <name type="scientific">Acropora cervicornis</name>
    <name type="common">Staghorn coral</name>
    <dbReference type="NCBI Taxonomy" id="6130"/>
    <lineage>
        <taxon>Eukaryota</taxon>
        <taxon>Metazoa</taxon>
        <taxon>Cnidaria</taxon>
        <taxon>Anthozoa</taxon>
        <taxon>Hexacorallia</taxon>
        <taxon>Scleractinia</taxon>
        <taxon>Astrocoeniina</taxon>
        <taxon>Acroporidae</taxon>
        <taxon>Acropora</taxon>
    </lineage>
</organism>
<dbReference type="Pfam" id="PF07163">
    <property type="entry name" value="Pex26"/>
    <property type="match status" value="1"/>
</dbReference>
<accession>A0AAD9Q8I6</accession>
<keyword evidence="1" id="KW-0812">Transmembrane</keyword>
<reference evidence="2" key="2">
    <citation type="journal article" date="2023" name="Science">
        <title>Genomic signatures of disease resistance in endangered staghorn corals.</title>
        <authorList>
            <person name="Vollmer S.V."/>
            <person name="Selwyn J.D."/>
            <person name="Despard B.A."/>
            <person name="Roesel C.L."/>
        </authorList>
    </citation>
    <scope>NUCLEOTIDE SEQUENCE</scope>
    <source>
        <strain evidence="2">K2</strain>
    </source>
</reference>
<dbReference type="InterPro" id="IPR010797">
    <property type="entry name" value="Pex26"/>
</dbReference>
<evidence type="ECO:0000313" key="2">
    <source>
        <dbReference type="EMBL" id="KAK2556300.1"/>
    </source>
</evidence>
<dbReference type="GO" id="GO:0045046">
    <property type="term" value="P:protein import into peroxisome membrane"/>
    <property type="evidence" value="ECO:0007669"/>
    <property type="project" value="InterPro"/>
</dbReference>
<keyword evidence="1" id="KW-0472">Membrane</keyword>